<reference evidence="1" key="1">
    <citation type="submission" date="2018-02" db="EMBL/GenBank/DDBJ databases">
        <title>Rhizophora mucronata_Transcriptome.</title>
        <authorList>
            <person name="Meera S.P."/>
            <person name="Sreeshan A."/>
            <person name="Augustine A."/>
        </authorList>
    </citation>
    <scope>NUCLEOTIDE SEQUENCE</scope>
    <source>
        <tissue evidence="1">Leaf</tissue>
    </source>
</reference>
<dbReference type="EMBL" id="GGEC01026611">
    <property type="protein sequence ID" value="MBX07095.1"/>
    <property type="molecule type" value="Transcribed_RNA"/>
</dbReference>
<accession>A0A2P2KN32</accession>
<dbReference type="AlphaFoldDB" id="A0A2P2KN32"/>
<proteinExistence type="predicted"/>
<protein>
    <submittedName>
        <fullName evidence="1">Uncharacterized protein MANES_12G092600</fullName>
    </submittedName>
</protein>
<sequence>MAGMGKCVSGASKGCRDYSGFEVFGEKH</sequence>
<organism evidence="1">
    <name type="scientific">Rhizophora mucronata</name>
    <name type="common">Asiatic mangrove</name>
    <dbReference type="NCBI Taxonomy" id="61149"/>
    <lineage>
        <taxon>Eukaryota</taxon>
        <taxon>Viridiplantae</taxon>
        <taxon>Streptophyta</taxon>
        <taxon>Embryophyta</taxon>
        <taxon>Tracheophyta</taxon>
        <taxon>Spermatophyta</taxon>
        <taxon>Magnoliopsida</taxon>
        <taxon>eudicotyledons</taxon>
        <taxon>Gunneridae</taxon>
        <taxon>Pentapetalae</taxon>
        <taxon>rosids</taxon>
        <taxon>fabids</taxon>
        <taxon>Malpighiales</taxon>
        <taxon>Rhizophoraceae</taxon>
        <taxon>Rhizophora</taxon>
    </lineage>
</organism>
<evidence type="ECO:0000313" key="1">
    <source>
        <dbReference type="EMBL" id="MBX07095.1"/>
    </source>
</evidence>
<name>A0A2P2KN32_RHIMU</name>